<evidence type="ECO:0000256" key="2">
    <source>
        <dbReference type="ARBA" id="ARBA00007104"/>
    </source>
</evidence>
<feature type="chain" id="PRO_5025436561" evidence="10">
    <location>
        <begin position="25"/>
        <end position="220"/>
    </location>
</feature>
<feature type="signal peptide" evidence="10">
    <location>
        <begin position="1"/>
        <end position="24"/>
    </location>
</feature>
<dbReference type="PROSITE" id="PS50866">
    <property type="entry name" value="GOLD"/>
    <property type="match status" value="1"/>
</dbReference>
<dbReference type="Proteomes" id="UP000436088">
    <property type="component" value="Unassembled WGS sequence"/>
</dbReference>
<comment type="subcellular location">
    <subcellularLocation>
        <location evidence="1 8">Membrane</location>
        <topology evidence="1 8">Single-pass type I membrane protein</topology>
    </subcellularLocation>
</comment>
<evidence type="ECO:0000256" key="8">
    <source>
        <dbReference type="RuleBase" id="RU003827"/>
    </source>
</evidence>
<dbReference type="AlphaFoldDB" id="A0A6A2WJZ6"/>
<accession>A0A6A2WJZ6</accession>
<dbReference type="GO" id="GO:0016020">
    <property type="term" value="C:membrane"/>
    <property type="evidence" value="ECO:0007669"/>
    <property type="project" value="UniProtKB-SubCell"/>
</dbReference>
<keyword evidence="4 10" id="KW-0732">Signal</keyword>
<keyword evidence="5 9" id="KW-1133">Transmembrane helix</keyword>
<feature type="transmembrane region" description="Helical" evidence="9">
    <location>
        <begin position="197"/>
        <end position="216"/>
    </location>
</feature>
<dbReference type="InterPro" id="IPR009038">
    <property type="entry name" value="GOLD_dom"/>
</dbReference>
<comment type="caution">
    <text evidence="12">The sequence shown here is derived from an EMBL/GenBank/DDBJ whole genome shotgun (WGS) entry which is preliminary data.</text>
</comment>
<evidence type="ECO:0000259" key="11">
    <source>
        <dbReference type="PROSITE" id="PS50866"/>
    </source>
</evidence>
<comment type="similarity">
    <text evidence="2 8">Belongs to the EMP24/GP25L family.</text>
</comment>
<reference evidence="12" key="1">
    <citation type="submission" date="2019-09" db="EMBL/GenBank/DDBJ databases">
        <title>Draft genome information of white flower Hibiscus syriacus.</title>
        <authorList>
            <person name="Kim Y.-M."/>
        </authorList>
    </citation>
    <scope>NUCLEOTIDE SEQUENCE [LARGE SCALE GENOMIC DNA]</scope>
    <source>
        <strain evidence="12">YM2019G1</strain>
    </source>
</reference>
<evidence type="ECO:0000256" key="3">
    <source>
        <dbReference type="ARBA" id="ARBA00022692"/>
    </source>
</evidence>
<feature type="domain" description="GOLD" evidence="11">
    <location>
        <begin position="34"/>
        <end position="161"/>
    </location>
</feature>
<name>A0A6A2WJZ6_HIBSY</name>
<evidence type="ECO:0000256" key="4">
    <source>
        <dbReference type="ARBA" id="ARBA00022729"/>
    </source>
</evidence>
<protein>
    <submittedName>
        <fullName evidence="12">Transmembrane emp24 domain-containing protein p24delta7</fullName>
    </submittedName>
</protein>
<evidence type="ECO:0000256" key="5">
    <source>
        <dbReference type="ARBA" id="ARBA00022989"/>
    </source>
</evidence>
<dbReference type="OrthoDB" id="1929172at2759"/>
<organism evidence="12 13">
    <name type="scientific">Hibiscus syriacus</name>
    <name type="common">Rose of Sharon</name>
    <dbReference type="NCBI Taxonomy" id="106335"/>
    <lineage>
        <taxon>Eukaryota</taxon>
        <taxon>Viridiplantae</taxon>
        <taxon>Streptophyta</taxon>
        <taxon>Embryophyta</taxon>
        <taxon>Tracheophyta</taxon>
        <taxon>Spermatophyta</taxon>
        <taxon>Magnoliopsida</taxon>
        <taxon>eudicotyledons</taxon>
        <taxon>Gunneridae</taxon>
        <taxon>Pentapetalae</taxon>
        <taxon>rosids</taxon>
        <taxon>malvids</taxon>
        <taxon>Malvales</taxon>
        <taxon>Malvaceae</taxon>
        <taxon>Malvoideae</taxon>
        <taxon>Hibiscus</taxon>
    </lineage>
</organism>
<dbReference type="InterPro" id="IPR015720">
    <property type="entry name" value="Emp24-like"/>
</dbReference>
<evidence type="ECO:0000256" key="6">
    <source>
        <dbReference type="ARBA" id="ARBA00023054"/>
    </source>
</evidence>
<keyword evidence="13" id="KW-1185">Reference proteome</keyword>
<proteinExistence type="inferred from homology"/>
<evidence type="ECO:0000256" key="7">
    <source>
        <dbReference type="ARBA" id="ARBA00023136"/>
    </source>
</evidence>
<evidence type="ECO:0000256" key="10">
    <source>
        <dbReference type="SAM" id="SignalP"/>
    </source>
</evidence>
<evidence type="ECO:0000313" key="12">
    <source>
        <dbReference type="EMBL" id="KAE8659498.1"/>
    </source>
</evidence>
<dbReference type="SMART" id="SM01190">
    <property type="entry name" value="EMP24_GP25L"/>
    <property type="match status" value="1"/>
</dbReference>
<dbReference type="EMBL" id="VEPZ02001737">
    <property type="protein sequence ID" value="KAE8659498.1"/>
    <property type="molecule type" value="Genomic_DNA"/>
</dbReference>
<keyword evidence="3 8" id="KW-0812">Transmembrane</keyword>
<evidence type="ECO:0000256" key="1">
    <source>
        <dbReference type="ARBA" id="ARBA00004479"/>
    </source>
</evidence>
<evidence type="ECO:0000256" key="9">
    <source>
        <dbReference type="SAM" id="Phobius"/>
    </source>
</evidence>
<keyword evidence="6" id="KW-0175">Coiled coil</keyword>
<gene>
    <name evidence="12" type="ORF">F3Y22_tig00116962pilonHSYRG00543</name>
</gene>
<dbReference type="Pfam" id="PF01105">
    <property type="entry name" value="EMP24_GP25L"/>
    <property type="match status" value="1"/>
</dbReference>
<sequence length="220" mass="24535">MCRQNLGLVLIILGLMLEAEFGESMRFELDSGQTKCVSEDVKTNALSVGKYSIVNPDDAHPLPDAHPLSDAHPLPDAHKLTVKASSPYGHIYHIGDDVDSGNFAFTAAEKGAYTACFLAANHQPPVRITIDFGWKTGIAAKDWSLVAKKGQVDMMELELKKLYDTVTDIHEEMFYLREREEEMQHLNSETNSKMTTLGFFSIVVCLSVAGLQIWHLKTFF</sequence>
<dbReference type="PANTHER" id="PTHR22811">
    <property type="entry name" value="TRANSMEMBRANE EMP24 DOMAIN-CONTAINING PROTEIN"/>
    <property type="match status" value="1"/>
</dbReference>
<keyword evidence="7 9" id="KW-0472">Membrane</keyword>
<evidence type="ECO:0000313" key="13">
    <source>
        <dbReference type="Proteomes" id="UP000436088"/>
    </source>
</evidence>